<evidence type="ECO:0000256" key="2">
    <source>
        <dbReference type="ARBA" id="ARBA00022679"/>
    </source>
</evidence>
<dbReference type="GO" id="GO:0046872">
    <property type="term" value="F:metal ion binding"/>
    <property type="evidence" value="ECO:0007669"/>
    <property type="project" value="UniProtKB-KW"/>
</dbReference>
<gene>
    <name evidence="8" type="primary">mobA</name>
    <name evidence="10" type="ORF">BLM47_08060</name>
</gene>
<comment type="caution">
    <text evidence="10">The sequence shown here is derived from an EMBL/GenBank/DDBJ whole genome shotgun (WGS) entry which is preliminary data.</text>
</comment>
<dbReference type="EMBL" id="MOXJ01000016">
    <property type="protein sequence ID" value="PDO10297.1"/>
    <property type="molecule type" value="Genomic_DNA"/>
</dbReference>
<keyword evidence="3 8" id="KW-0479">Metal-binding</keyword>
<evidence type="ECO:0000256" key="3">
    <source>
        <dbReference type="ARBA" id="ARBA00022723"/>
    </source>
</evidence>
<dbReference type="CDD" id="cd02503">
    <property type="entry name" value="MobA"/>
    <property type="match status" value="1"/>
</dbReference>
<keyword evidence="4 8" id="KW-0547">Nucleotide-binding</keyword>
<dbReference type="GO" id="GO:0006777">
    <property type="term" value="P:Mo-molybdopterin cofactor biosynthetic process"/>
    <property type="evidence" value="ECO:0007669"/>
    <property type="project" value="UniProtKB-KW"/>
</dbReference>
<reference evidence="10 11" key="1">
    <citation type="submission" date="2016-12" db="EMBL/GenBank/DDBJ databases">
        <title>Candidatus Reconcilibacillus cellulovorans genome.</title>
        <authorList>
            <person name="Kolinko S."/>
            <person name="Wu Y.-W."/>
            <person name="Tachea F."/>
            <person name="Denzel E."/>
            <person name="Hiras J."/>
            <person name="Baecker N."/>
            <person name="Chan L.J."/>
            <person name="Eichorst S.A."/>
            <person name="Frey D."/>
            <person name="Adams P.D."/>
            <person name="Pray T."/>
            <person name="Tanjore D."/>
            <person name="Petzold C.J."/>
            <person name="Gladden J.M."/>
            <person name="Simmons B.A."/>
            <person name="Singer S.W."/>
        </authorList>
    </citation>
    <scope>NUCLEOTIDE SEQUENCE [LARGE SCALE GENOMIC DNA]</scope>
    <source>
        <strain evidence="10">JTherm</strain>
    </source>
</reference>
<keyword evidence="7 8" id="KW-0501">Molybdenum cofactor biosynthesis</keyword>
<dbReference type="SUPFAM" id="SSF53448">
    <property type="entry name" value="Nucleotide-diphospho-sugar transferases"/>
    <property type="match status" value="1"/>
</dbReference>
<comment type="catalytic activity">
    <reaction evidence="8">
        <text>Mo-molybdopterin + GTP + H(+) = Mo-molybdopterin guanine dinucleotide + diphosphate</text>
        <dbReference type="Rhea" id="RHEA:34243"/>
        <dbReference type="ChEBI" id="CHEBI:15378"/>
        <dbReference type="ChEBI" id="CHEBI:33019"/>
        <dbReference type="ChEBI" id="CHEBI:37565"/>
        <dbReference type="ChEBI" id="CHEBI:71302"/>
        <dbReference type="ChEBI" id="CHEBI:71310"/>
        <dbReference type="EC" id="2.7.7.77"/>
    </reaction>
</comment>
<protein>
    <recommendedName>
        <fullName evidence="8">Probable molybdenum cofactor guanylyltransferase</fullName>
        <shortName evidence="8">MoCo guanylyltransferase</shortName>
        <ecNumber evidence="8">2.7.7.77</ecNumber>
    </recommendedName>
    <alternativeName>
        <fullName evidence="8">GTP:molybdopterin guanylyltransferase</fullName>
    </alternativeName>
    <alternativeName>
        <fullName evidence="8">Mo-MPT guanylyltransferase</fullName>
    </alternativeName>
    <alternativeName>
        <fullName evidence="8">Molybdopterin guanylyltransferase</fullName>
    </alternativeName>
    <alternativeName>
        <fullName evidence="8">Molybdopterin-guanine dinucleotide synthase</fullName>
        <shortName evidence="8">MGD synthase</shortName>
    </alternativeName>
</protein>
<evidence type="ECO:0000256" key="6">
    <source>
        <dbReference type="ARBA" id="ARBA00023134"/>
    </source>
</evidence>
<evidence type="ECO:0000256" key="1">
    <source>
        <dbReference type="ARBA" id="ARBA00022490"/>
    </source>
</evidence>
<dbReference type="GO" id="GO:0005737">
    <property type="term" value="C:cytoplasm"/>
    <property type="evidence" value="ECO:0007669"/>
    <property type="project" value="UniProtKB-SubCell"/>
</dbReference>
<dbReference type="Proteomes" id="UP000243688">
    <property type="component" value="Unassembled WGS sequence"/>
</dbReference>
<feature type="binding site" evidence="8">
    <location>
        <begin position="10"/>
        <end position="12"/>
    </location>
    <ligand>
        <name>GTP</name>
        <dbReference type="ChEBI" id="CHEBI:37565"/>
    </ligand>
</feature>
<comment type="subcellular location">
    <subcellularLocation>
        <location evidence="8">Cytoplasm</location>
    </subcellularLocation>
</comment>
<dbReference type="GO" id="GO:0005525">
    <property type="term" value="F:GTP binding"/>
    <property type="evidence" value="ECO:0007669"/>
    <property type="project" value="UniProtKB-UniRule"/>
</dbReference>
<feature type="binding site" evidence="8">
    <location>
        <position position="104"/>
    </location>
    <ligand>
        <name>Mg(2+)</name>
        <dbReference type="ChEBI" id="CHEBI:18420"/>
    </ligand>
</feature>
<evidence type="ECO:0000256" key="5">
    <source>
        <dbReference type="ARBA" id="ARBA00022842"/>
    </source>
</evidence>
<dbReference type="InterPro" id="IPR013482">
    <property type="entry name" value="Molybde_CF_guanTrfase"/>
</dbReference>
<feature type="binding site" evidence="8">
    <location>
        <position position="75"/>
    </location>
    <ligand>
        <name>GTP</name>
        <dbReference type="ChEBI" id="CHEBI:37565"/>
    </ligand>
</feature>
<comment type="similarity">
    <text evidence="8">Belongs to the MobA family.</text>
</comment>
<keyword evidence="2 8" id="KW-0808">Transferase</keyword>
<sequence length="213" mass="22653">MTVRPEAVVLAGGRSSRMKADKALLDVGGTSLLAAVCGRLNACCVRTTVVVADERQHVYASVLAAFGDRVRVVGDVYPGAGPLAGVHAGLKAADAEWVFVVACDMPVFSASLFEKLCGHAAGAPETADAVVCGGQPFFALYRRRCYREAERLLECGERRMSAWLEALRTIVVDASDEEKACFLNLNTPEDYAAFRARVKTIGGCGDGVPPKVE</sequence>
<dbReference type="EC" id="2.7.7.77" evidence="8"/>
<dbReference type="PANTHER" id="PTHR19136:SF81">
    <property type="entry name" value="MOLYBDENUM COFACTOR GUANYLYLTRANSFERASE"/>
    <property type="match status" value="1"/>
</dbReference>
<name>A0A2A6E0L3_9BACL</name>
<comment type="caution">
    <text evidence="8">Lacks conserved residue(s) required for the propagation of feature annotation.</text>
</comment>
<evidence type="ECO:0000259" key="9">
    <source>
        <dbReference type="Pfam" id="PF12804"/>
    </source>
</evidence>
<comment type="function">
    <text evidence="8">Transfers a GMP moiety from GTP to Mo-molybdopterin (Mo-MPT) cofactor (Moco or molybdenum cofactor) to form Mo-molybdopterin guanine dinucleotide (Mo-MGD) cofactor.</text>
</comment>
<dbReference type="GO" id="GO:0061603">
    <property type="term" value="F:molybdenum cofactor guanylyltransferase activity"/>
    <property type="evidence" value="ECO:0007669"/>
    <property type="project" value="UniProtKB-EC"/>
</dbReference>
<comment type="cofactor">
    <cofactor evidence="8">
        <name>Mg(2+)</name>
        <dbReference type="ChEBI" id="CHEBI:18420"/>
    </cofactor>
</comment>
<proteinExistence type="inferred from homology"/>
<evidence type="ECO:0000256" key="8">
    <source>
        <dbReference type="HAMAP-Rule" id="MF_00316"/>
    </source>
</evidence>
<dbReference type="HAMAP" id="MF_00316">
    <property type="entry name" value="MobA"/>
    <property type="match status" value="1"/>
</dbReference>
<dbReference type="InterPro" id="IPR025877">
    <property type="entry name" value="MobA-like_NTP_Trfase"/>
</dbReference>
<organism evidence="10 11">
    <name type="scientific">Candidatus Reconcilbacillus cellulovorans</name>
    <dbReference type="NCBI Taxonomy" id="1906605"/>
    <lineage>
        <taxon>Bacteria</taxon>
        <taxon>Bacillati</taxon>
        <taxon>Bacillota</taxon>
        <taxon>Bacilli</taxon>
        <taxon>Bacillales</taxon>
        <taxon>Paenibacillaceae</taxon>
        <taxon>Candidatus Reconcilbacillus</taxon>
    </lineage>
</organism>
<feature type="domain" description="MobA-like NTP transferase" evidence="9">
    <location>
        <begin position="7"/>
        <end position="167"/>
    </location>
</feature>
<evidence type="ECO:0000256" key="7">
    <source>
        <dbReference type="ARBA" id="ARBA00023150"/>
    </source>
</evidence>
<feature type="binding site" evidence="8">
    <location>
        <position position="104"/>
    </location>
    <ligand>
        <name>GTP</name>
        <dbReference type="ChEBI" id="CHEBI:37565"/>
    </ligand>
</feature>
<dbReference type="InterPro" id="IPR029044">
    <property type="entry name" value="Nucleotide-diphossugar_trans"/>
</dbReference>
<evidence type="ECO:0000256" key="4">
    <source>
        <dbReference type="ARBA" id="ARBA00022741"/>
    </source>
</evidence>
<keyword evidence="6 8" id="KW-0342">GTP-binding</keyword>
<keyword evidence="5 8" id="KW-0460">Magnesium</keyword>
<dbReference type="PANTHER" id="PTHR19136">
    <property type="entry name" value="MOLYBDENUM COFACTOR GUANYLYLTRANSFERASE"/>
    <property type="match status" value="1"/>
</dbReference>
<evidence type="ECO:0000313" key="11">
    <source>
        <dbReference type="Proteomes" id="UP000243688"/>
    </source>
</evidence>
<keyword evidence="1 8" id="KW-0963">Cytoplasm</keyword>
<accession>A0A2A6E0L3</accession>
<evidence type="ECO:0000313" key="10">
    <source>
        <dbReference type="EMBL" id="PDO10297.1"/>
    </source>
</evidence>
<dbReference type="Gene3D" id="3.90.550.10">
    <property type="entry name" value="Spore Coat Polysaccharide Biosynthesis Protein SpsA, Chain A"/>
    <property type="match status" value="1"/>
</dbReference>
<dbReference type="Pfam" id="PF12804">
    <property type="entry name" value="NTP_transf_3"/>
    <property type="match status" value="1"/>
</dbReference>
<dbReference type="AlphaFoldDB" id="A0A2A6E0L3"/>
<comment type="domain">
    <text evidence="8">The N-terminal domain determines nucleotide recognition and specific binding, while the C-terminal domain determines the specific binding to the target protein.</text>
</comment>
<feature type="binding site" evidence="8">
    <location>
        <position position="22"/>
    </location>
    <ligand>
        <name>GTP</name>
        <dbReference type="ChEBI" id="CHEBI:37565"/>
    </ligand>
</feature>